<dbReference type="Pfam" id="PF01370">
    <property type="entry name" value="Epimerase"/>
    <property type="match status" value="1"/>
</dbReference>
<evidence type="ECO:0000313" key="4">
    <source>
        <dbReference type="Proteomes" id="UP000325684"/>
    </source>
</evidence>
<organism evidence="3 4">
    <name type="scientific">Microvirga brassicacearum</name>
    <dbReference type="NCBI Taxonomy" id="2580413"/>
    <lineage>
        <taxon>Bacteria</taxon>
        <taxon>Pseudomonadati</taxon>
        <taxon>Pseudomonadota</taxon>
        <taxon>Alphaproteobacteria</taxon>
        <taxon>Hyphomicrobiales</taxon>
        <taxon>Methylobacteriaceae</taxon>
        <taxon>Microvirga</taxon>
    </lineage>
</organism>
<comment type="caution">
    <text evidence="3">The sequence shown here is derived from an EMBL/GenBank/DDBJ whole genome shotgun (WGS) entry which is preliminary data.</text>
</comment>
<dbReference type="PANTHER" id="PTHR43574">
    <property type="entry name" value="EPIMERASE-RELATED"/>
    <property type="match status" value="1"/>
</dbReference>
<evidence type="ECO:0000256" key="1">
    <source>
        <dbReference type="ARBA" id="ARBA00023027"/>
    </source>
</evidence>
<protein>
    <submittedName>
        <fullName evidence="3">SDR family oxidoreductase</fullName>
    </submittedName>
</protein>
<dbReference type="InterPro" id="IPR036291">
    <property type="entry name" value="NAD(P)-bd_dom_sf"/>
</dbReference>
<dbReference type="OrthoDB" id="9808276at2"/>
<evidence type="ECO:0000313" key="3">
    <source>
        <dbReference type="EMBL" id="KAB0267539.1"/>
    </source>
</evidence>
<sequence>MNLFVFGFGYTAQALVRSPAQQWSRVAGTVRDAAKAERLRAEGIAACTFEDVAMVTEEIRRADAILVSTPPADGADPTYARYAGLIEKAGREAWLGYLSTTGVYGDQAGGWVDETVPPDPRNGRSSRRVEAERSWLELGARSRLTVAIFRLAGIYGPGRNAFVSLARGTAQRIVKPGQVSNRIHVDDIAAVLAASIARPRSAEIYNVSDNEPAPPQDIIAYAAKLAGIPVPPDIPFERAELSPMSQSFYAENKRISNRLIREELGVRLRYPTYREGLEALYASGEYDQAT</sequence>
<reference evidence="3 4" key="1">
    <citation type="journal article" date="2019" name="Microorganisms">
        <title>Genome Insights into the Novel Species Microvirga brassicacearum, a Rapeseed Endophyte with Biotechnological Potential.</title>
        <authorList>
            <person name="Jimenez-Gomez A."/>
            <person name="Saati-Santamaria Z."/>
            <person name="Igual J.M."/>
            <person name="Rivas R."/>
            <person name="Mateos P.F."/>
            <person name="Garcia-Fraile P."/>
        </authorList>
    </citation>
    <scope>NUCLEOTIDE SEQUENCE [LARGE SCALE GENOMIC DNA]</scope>
    <source>
        <strain evidence="3 4">CDVBN77</strain>
    </source>
</reference>
<dbReference type="AlphaFoldDB" id="A0A5N3PCS6"/>
<dbReference type="CDD" id="cd05266">
    <property type="entry name" value="SDR_a4"/>
    <property type="match status" value="1"/>
</dbReference>
<name>A0A5N3PCS6_9HYPH</name>
<gene>
    <name evidence="3" type="ORF">FEZ63_09605</name>
</gene>
<dbReference type="InterPro" id="IPR001509">
    <property type="entry name" value="Epimerase_deHydtase"/>
</dbReference>
<keyword evidence="1" id="KW-0520">NAD</keyword>
<dbReference type="EMBL" id="VCMV01000013">
    <property type="protein sequence ID" value="KAB0267539.1"/>
    <property type="molecule type" value="Genomic_DNA"/>
</dbReference>
<dbReference type="Proteomes" id="UP000325684">
    <property type="component" value="Unassembled WGS sequence"/>
</dbReference>
<keyword evidence="4" id="KW-1185">Reference proteome</keyword>
<accession>A0A5N3PCS6</accession>
<dbReference type="RefSeq" id="WP_150943700.1">
    <property type="nucleotide sequence ID" value="NZ_VCMV01000013.1"/>
</dbReference>
<feature type="domain" description="NAD-dependent epimerase/dehydratase" evidence="2">
    <location>
        <begin position="9"/>
        <end position="207"/>
    </location>
</feature>
<dbReference type="Gene3D" id="3.40.50.720">
    <property type="entry name" value="NAD(P)-binding Rossmann-like Domain"/>
    <property type="match status" value="1"/>
</dbReference>
<dbReference type="SUPFAM" id="SSF51735">
    <property type="entry name" value="NAD(P)-binding Rossmann-fold domains"/>
    <property type="match status" value="1"/>
</dbReference>
<proteinExistence type="predicted"/>
<evidence type="ECO:0000259" key="2">
    <source>
        <dbReference type="Pfam" id="PF01370"/>
    </source>
</evidence>